<proteinExistence type="predicted"/>
<evidence type="ECO:0008006" key="3">
    <source>
        <dbReference type="Google" id="ProtNLM"/>
    </source>
</evidence>
<name>A0ABM8Q0N9_9BACT</name>
<reference evidence="1 2" key="1">
    <citation type="submission" date="2020-11" db="EMBL/GenBank/DDBJ databases">
        <authorList>
            <person name="Peeters C."/>
        </authorList>
    </citation>
    <scope>NUCLEOTIDE SEQUENCE [LARGE SCALE GENOMIC DNA]</scope>
    <source>
        <strain evidence="1 2">LMG 8286</strain>
    </source>
</reference>
<comment type="caution">
    <text evidence="1">The sequence shown here is derived from an EMBL/GenBank/DDBJ whole genome shotgun (WGS) entry which is preliminary data.</text>
</comment>
<accession>A0ABM8Q0N9</accession>
<dbReference type="EMBL" id="CAJHOE010000001">
    <property type="protein sequence ID" value="CAD7286346.1"/>
    <property type="molecule type" value="Genomic_DNA"/>
</dbReference>
<sequence length="118" mass="13433">MKLSFNKVTKQPSNFELLKDGLNFSGFLVSQNQKIVKCQGKISGSTPHFCDRCGVEISLFINQDVDLLLSDGIYKDVDNEFSDVVEFFSGEIDLDEVFISEVEAYKSDYFYCENCKNL</sequence>
<keyword evidence="2" id="KW-1185">Reference proteome</keyword>
<gene>
    <name evidence="1" type="ORF">LMG8286_00177</name>
</gene>
<protein>
    <recommendedName>
        <fullName evidence="3">DUF177 domain-containing protein</fullName>
    </recommendedName>
</protein>
<evidence type="ECO:0000313" key="2">
    <source>
        <dbReference type="Proteomes" id="UP000789359"/>
    </source>
</evidence>
<evidence type="ECO:0000313" key="1">
    <source>
        <dbReference type="EMBL" id="CAD7286346.1"/>
    </source>
</evidence>
<dbReference type="Proteomes" id="UP000789359">
    <property type="component" value="Unassembled WGS sequence"/>
</dbReference>
<dbReference type="RefSeq" id="WP_230055985.1">
    <property type="nucleotide sequence ID" value="NZ_CAJHOE010000001.1"/>
</dbReference>
<organism evidence="1 2">
    <name type="scientific">Campylobacter suis</name>
    <dbReference type="NCBI Taxonomy" id="2790657"/>
    <lineage>
        <taxon>Bacteria</taxon>
        <taxon>Pseudomonadati</taxon>
        <taxon>Campylobacterota</taxon>
        <taxon>Epsilonproteobacteria</taxon>
        <taxon>Campylobacterales</taxon>
        <taxon>Campylobacteraceae</taxon>
        <taxon>Campylobacter</taxon>
    </lineage>
</organism>